<dbReference type="InterPro" id="IPR014284">
    <property type="entry name" value="RNA_pol_sigma-70_dom"/>
</dbReference>
<keyword evidence="5" id="KW-0804">Transcription</keyword>
<dbReference type="CDD" id="cd06171">
    <property type="entry name" value="Sigma70_r4"/>
    <property type="match status" value="1"/>
</dbReference>
<evidence type="ECO:0000256" key="1">
    <source>
        <dbReference type="ARBA" id="ARBA00010641"/>
    </source>
</evidence>
<feature type="domain" description="RNA polymerase sigma factor 70 region 4 type 2" evidence="7">
    <location>
        <begin position="111"/>
        <end position="161"/>
    </location>
</feature>
<evidence type="ECO:0000256" key="2">
    <source>
        <dbReference type="ARBA" id="ARBA00011344"/>
    </source>
</evidence>
<dbReference type="NCBIfam" id="NF007214">
    <property type="entry name" value="PRK09636.1"/>
    <property type="match status" value="1"/>
</dbReference>
<dbReference type="AlphaFoldDB" id="A0A1C6V2W1"/>
<name>A0A1C6V2W1_9ACTN</name>
<dbReference type="InterPro" id="IPR007627">
    <property type="entry name" value="RNA_pol_sigma70_r2"/>
</dbReference>
<dbReference type="InterPro" id="IPR052704">
    <property type="entry name" value="ECF_Sigma-70_Domain"/>
</dbReference>
<dbReference type="EMBL" id="FMHZ01000002">
    <property type="protein sequence ID" value="SCL60250.1"/>
    <property type="molecule type" value="Genomic_DNA"/>
</dbReference>
<evidence type="ECO:0000259" key="6">
    <source>
        <dbReference type="Pfam" id="PF04542"/>
    </source>
</evidence>
<evidence type="ECO:0000256" key="5">
    <source>
        <dbReference type="ARBA" id="ARBA00023163"/>
    </source>
</evidence>
<evidence type="ECO:0000256" key="4">
    <source>
        <dbReference type="ARBA" id="ARBA00023082"/>
    </source>
</evidence>
<feature type="domain" description="RNA polymerase sigma-70 region 2" evidence="6">
    <location>
        <begin position="11"/>
        <end position="74"/>
    </location>
</feature>
<evidence type="ECO:0000313" key="9">
    <source>
        <dbReference type="Proteomes" id="UP000199001"/>
    </source>
</evidence>
<comment type="subunit">
    <text evidence="2">Interacts transiently with the RNA polymerase catalytic core formed by RpoA, RpoB, RpoC and RpoZ (2 alpha, 1 beta, 1 beta' and 1 omega subunit) to form the RNA polymerase holoenzyme that can initiate transcription.</text>
</comment>
<dbReference type="GO" id="GO:0016987">
    <property type="term" value="F:sigma factor activity"/>
    <property type="evidence" value="ECO:0007669"/>
    <property type="project" value="UniProtKB-KW"/>
</dbReference>
<reference evidence="9" key="1">
    <citation type="submission" date="2016-06" db="EMBL/GenBank/DDBJ databases">
        <authorList>
            <person name="Varghese N."/>
            <person name="Submissions Spin"/>
        </authorList>
    </citation>
    <scope>NUCLEOTIDE SEQUENCE [LARGE SCALE GENOMIC DNA]</scope>
    <source>
        <strain evidence="9">DSM 43903</strain>
    </source>
</reference>
<keyword evidence="4" id="KW-0731">Sigma factor</keyword>
<evidence type="ECO:0000256" key="3">
    <source>
        <dbReference type="ARBA" id="ARBA00023015"/>
    </source>
</evidence>
<dbReference type="Proteomes" id="UP000199001">
    <property type="component" value="Unassembled WGS sequence"/>
</dbReference>
<dbReference type="Pfam" id="PF04542">
    <property type="entry name" value="Sigma70_r2"/>
    <property type="match status" value="1"/>
</dbReference>
<comment type="similarity">
    <text evidence="1">Belongs to the sigma-70 factor family. ECF subfamily.</text>
</comment>
<gene>
    <name evidence="8" type="ORF">GA0070606_3241</name>
</gene>
<dbReference type="PANTHER" id="PTHR30173">
    <property type="entry name" value="SIGMA 19 FACTOR"/>
    <property type="match status" value="1"/>
</dbReference>
<sequence>MSLTADDVERFEATRPRLEAIAYRLLGSAAEAEDAVQETFLRWQSADVRRVEVPEAWLTKVLTNLCLNQLASARARRETYVGEWLPEPLLAGDPMLGPAETAEQRESVSYAVLTLLERLSPNERAVYVLREAFDYPHREIAEILDITEAASQQILHRARRHVAAGRARAEIDEAAARRIVEEFLTAATSGRLEPLVRLLTEDAVAIGDGGGKIPARARAFEGAVAVARFVWGLVRPGRAKQALVGGTPEVHAWTANGGPAVVAVVDGRVVGVMCLEVTADGIVALRNQVNPDKLERATARWRATDHGEPLLHAF</sequence>
<dbReference type="Gene3D" id="1.10.1740.10">
    <property type="match status" value="1"/>
</dbReference>
<dbReference type="Gene3D" id="1.10.10.10">
    <property type="entry name" value="Winged helix-like DNA-binding domain superfamily/Winged helix DNA-binding domain"/>
    <property type="match status" value="1"/>
</dbReference>
<dbReference type="OrthoDB" id="6689546at2"/>
<keyword evidence="3" id="KW-0805">Transcription regulation</keyword>
<dbReference type="RefSeq" id="WP_091100421.1">
    <property type="nucleotide sequence ID" value="NZ_FMHZ01000002.1"/>
</dbReference>
<dbReference type="InterPro" id="IPR032710">
    <property type="entry name" value="NTF2-like_dom_sf"/>
</dbReference>
<dbReference type="InterPro" id="IPR013249">
    <property type="entry name" value="RNA_pol_sigma70_r4_t2"/>
</dbReference>
<dbReference type="InterPro" id="IPR013324">
    <property type="entry name" value="RNA_pol_sigma_r3/r4-like"/>
</dbReference>
<dbReference type="Gene3D" id="3.10.450.50">
    <property type="match status" value="1"/>
</dbReference>
<evidence type="ECO:0000313" key="8">
    <source>
        <dbReference type="EMBL" id="SCL60250.1"/>
    </source>
</evidence>
<organism evidence="8 9">
    <name type="scientific">Micromonospora citrea</name>
    <dbReference type="NCBI Taxonomy" id="47855"/>
    <lineage>
        <taxon>Bacteria</taxon>
        <taxon>Bacillati</taxon>
        <taxon>Actinomycetota</taxon>
        <taxon>Actinomycetes</taxon>
        <taxon>Micromonosporales</taxon>
        <taxon>Micromonosporaceae</taxon>
        <taxon>Micromonospora</taxon>
    </lineage>
</organism>
<accession>A0A1C6V2W1</accession>
<dbReference type="InterPro" id="IPR036388">
    <property type="entry name" value="WH-like_DNA-bd_sf"/>
</dbReference>
<dbReference type="NCBIfam" id="TIGR02957">
    <property type="entry name" value="SigX4"/>
    <property type="match status" value="1"/>
</dbReference>
<dbReference type="PANTHER" id="PTHR30173:SF36">
    <property type="entry name" value="ECF RNA POLYMERASE SIGMA FACTOR SIGJ"/>
    <property type="match status" value="1"/>
</dbReference>
<dbReference type="GO" id="GO:0006352">
    <property type="term" value="P:DNA-templated transcription initiation"/>
    <property type="evidence" value="ECO:0007669"/>
    <property type="project" value="InterPro"/>
</dbReference>
<dbReference type="SUPFAM" id="SSF88946">
    <property type="entry name" value="Sigma2 domain of RNA polymerase sigma factors"/>
    <property type="match status" value="1"/>
</dbReference>
<dbReference type="Pfam" id="PF08281">
    <property type="entry name" value="Sigma70_r4_2"/>
    <property type="match status" value="1"/>
</dbReference>
<dbReference type="STRING" id="47855.GA0070606_3241"/>
<dbReference type="InterPro" id="IPR014303">
    <property type="entry name" value="RNA_pol_sigma-70_ECF"/>
</dbReference>
<evidence type="ECO:0000259" key="7">
    <source>
        <dbReference type="Pfam" id="PF08281"/>
    </source>
</evidence>
<dbReference type="InterPro" id="IPR013325">
    <property type="entry name" value="RNA_pol_sigma_r2"/>
</dbReference>
<keyword evidence="9" id="KW-1185">Reference proteome</keyword>
<dbReference type="GO" id="GO:0003677">
    <property type="term" value="F:DNA binding"/>
    <property type="evidence" value="ECO:0007669"/>
    <property type="project" value="InterPro"/>
</dbReference>
<dbReference type="SUPFAM" id="SSF54427">
    <property type="entry name" value="NTF2-like"/>
    <property type="match status" value="1"/>
</dbReference>
<dbReference type="NCBIfam" id="TIGR02937">
    <property type="entry name" value="sigma70-ECF"/>
    <property type="match status" value="1"/>
</dbReference>
<dbReference type="SUPFAM" id="SSF88659">
    <property type="entry name" value="Sigma3 and sigma4 domains of RNA polymerase sigma factors"/>
    <property type="match status" value="1"/>
</dbReference>
<protein>
    <submittedName>
        <fullName evidence="8">RNA polymerase sigma-70 factor, ECF subfamily</fullName>
    </submittedName>
</protein>
<proteinExistence type="inferred from homology"/>